<gene>
    <name evidence="3" type="ORF">SAMN06265376_10211</name>
</gene>
<dbReference type="Gene3D" id="2.40.128.110">
    <property type="entry name" value="Lipid/polyisoprenoid-binding, YceI-like"/>
    <property type="match status" value="1"/>
</dbReference>
<reference evidence="3 4" key="1">
    <citation type="submission" date="2017-06" db="EMBL/GenBank/DDBJ databases">
        <authorList>
            <person name="Kim H.J."/>
            <person name="Triplett B.A."/>
        </authorList>
    </citation>
    <scope>NUCLEOTIDE SEQUENCE [LARGE SCALE GENOMIC DNA]</scope>
    <source>
        <strain evidence="3 4">DSM 25597</strain>
    </source>
</reference>
<dbReference type="PROSITE" id="PS51257">
    <property type="entry name" value="PROKAR_LIPOPROTEIN"/>
    <property type="match status" value="1"/>
</dbReference>
<feature type="signal peptide" evidence="1">
    <location>
        <begin position="1"/>
        <end position="18"/>
    </location>
</feature>
<organism evidence="3 4">
    <name type="scientific">Dokdonia pacifica</name>
    <dbReference type="NCBI Taxonomy" id="1627892"/>
    <lineage>
        <taxon>Bacteria</taxon>
        <taxon>Pseudomonadati</taxon>
        <taxon>Bacteroidota</taxon>
        <taxon>Flavobacteriia</taxon>
        <taxon>Flavobacteriales</taxon>
        <taxon>Flavobacteriaceae</taxon>
        <taxon>Dokdonia</taxon>
    </lineage>
</organism>
<dbReference type="SUPFAM" id="SSF101874">
    <property type="entry name" value="YceI-like"/>
    <property type="match status" value="1"/>
</dbReference>
<feature type="chain" id="PRO_5012082539" evidence="1">
    <location>
        <begin position="19"/>
        <end position="170"/>
    </location>
</feature>
<dbReference type="OrthoDB" id="9811006at2"/>
<dbReference type="InterPro" id="IPR007372">
    <property type="entry name" value="Lipid/polyisoprenoid-bd_YceI"/>
</dbReference>
<evidence type="ECO:0000313" key="4">
    <source>
        <dbReference type="Proteomes" id="UP000198379"/>
    </source>
</evidence>
<accession>A0A238YE69</accession>
<dbReference type="RefSeq" id="WP_089370802.1">
    <property type="nucleotide sequence ID" value="NZ_BMEP01000001.1"/>
</dbReference>
<protein>
    <submittedName>
        <fullName evidence="3">Polyisoprenoid-binding protein YceI</fullName>
    </submittedName>
</protein>
<dbReference type="AlphaFoldDB" id="A0A238YE69"/>
<dbReference type="SMART" id="SM00867">
    <property type="entry name" value="YceI"/>
    <property type="match status" value="1"/>
</dbReference>
<keyword evidence="1" id="KW-0732">Signal</keyword>
<name>A0A238YE69_9FLAO</name>
<dbReference type="PANTHER" id="PTHR34406:SF1">
    <property type="entry name" value="PROTEIN YCEI"/>
    <property type="match status" value="1"/>
</dbReference>
<dbReference type="Pfam" id="PF04264">
    <property type="entry name" value="YceI"/>
    <property type="match status" value="1"/>
</dbReference>
<evidence type="ECO:0000256" key="1">
    <source>
        <dbReference type="SAM" id="SignalP"/>
    </source>
</evidence>
<sequence>MKLSLLPFIFLLSFGCYAQQITINEELTKIYFTFIDQDVEGELSGFKFTGAIDLNTIATAIFSGSVTTESLDTHNWLRSRHLRSKKYFAAKEHPRLYFKSKTITKTTAGFRVSGELTIKGITQNCIWNFTIQENNLSGTTSINTHDYNIKVYDEKARNEVSIKMILPYTK</sequence>
<dbReference type="PANTHER" id="PTHR34406">
    <property type="entry name" value="PROTEIN YCEI"/>
    <property type="match status" value="1"/>
</dbReference>
<evidence type="ECO:0000313" key="3">
    <source>
        <dbReference type="EMBL" id="SNR69576.1"/>
    </source>
</evidence>
<keyword evidence="4" id="KW-1185">Reference proteome</keyword>
<feature type="domain" description="Lipid/polyisoprenoid-binding YceI-like" evidence="2">
    <location>
        <begin position="20"/>
        <end position="169"/>
    </location>
</feature>
<dbReference type="EMBL" id="FZNY01000002">
    <property type="protein sequence ID" value="SNR69576.1"/>
    <property type="molecule type" value="Genomic_DNA"/>
</dbReference>
<evidence type="ECO:0000259" key="2">
    <source>
        <dbReference type="SMART" id="SM00867"/>
    </source>
</evidence>
<dbReference type="Proteomes" id="UP000198379">
    <property type="component" value="Unassembled WGS sequence"/>
</dbReference>
<proteinExistence type="predicted"/>
<dbReference type="InterPro" id="IPR036761">
    <property type="entry name" value="TTHA0802/YceI-like_sf"/>
</dbReference>